<name>A0A382FIA1_9ZZZZ</name>
<evidence type="ECO:0000313" key="1">
    <source>
        <dbReference type="EMBL" id="SVB61933.1"/>
    </source>
</evidence>
<protein>
    <submittedName>
        <fullName evidence="1">Uncharacterized protein</fullName>
    </submittedName>
</protein>
<reference evidence="1" key="1">
    <citation type="submission" date="2018-05" db="EMBL/GenBank/DDBJ databases">
        <authorList>
            <person name="Lanie J.A."/>
            <person name="Ng W.-L."/>
            <person name="Kazmierczak K.M."/>
            <person name="Andrzejewski T.M."/>
            <person name="Davidsen T.M."/>
            <person name="Wayne K.J."/>
            <person name="Tettelin H."/>
            <person name="Glass J.I."/>
            <person name="Rusch D."/>
            <person name="Podicherti R."/>
            <person name="Tsui H.-C.T."/>
            <person name="Winkler M.E."/>
        </authorList>
    </citation>
    <scope>NUCLEOTIDE SEQUENCE</scope>
</reference>
<organism evidence="1">
    <name type="scientific">marine metagenome</name>
    <dbReference type="NCBI Taxonomy" id="408172"/>
    <lineage>
        <taxon>unclassified sequences</taxon>
        <taxon>metagenomes</taxon>
        <taxon>ecological metagenomes</taxon>
    </lineage>
</organism>
<dbReference type="AlphaFoldDB" id="A0A382FIA1"/>
<sequence>MEILQKIRGVISRLDHALAHSDESRPPVTLLFYEERIAEAIASLRGVLNDPEYSEFDPDQEILECVICSGQIEHKRSPDGEVYWTTGNNAEPIGDGRCCESCNTSVVIPA</sequence>
<accession>A0A382FIA1</accession>
<gene>
    <name evidence="1" type="ORF">METZ01_LOCUS214787</name>
</gene>
<dbReference type="EMBL" id="UINC01049766">
    <property type="protein sequence ID" value="SVB61933.1"/>
    <property type="molecule type" value="Genomic_DNA"/>
</dbReference>
<feature type="non-terminal residue" evidence="1">
    <location>
        <position position="110"/>
    </location>
</feature>
<proteinExistence type="predicted"/>